<comment type="caution">
    <text evidence="3">The sequence shown here is derived from an EMBL/GenBank/DDBJ whole genome shotgun (WGS) entry which is preliminary data.</text>
</comment>
<gene>
    <name evidence="3" type="ORF">AB675_2543</name>
</gene>
<evidence type="ECO:0000313" key="3">
    <source>
        <dbReference type="EMBL" id="KPI45368.1"/>
    </source>
</evidence>
<keyword evidence="4" id="KW-1185">Reference proteome</keyword>
<dbReference type="RefSeq" id="XP_018005331.1">
    <property type="nucleotide sequence ID" value="XM_018142522.1"/>
</dbReference>
<feature type="region of interest" description="Disordered" evidence="1">
    <location>
        <begin position="84"/>
        <end position="113"/>
    </location>
</feature>
<sequence length="622" mass="70569">MFIKGLTALDNVLAFEGGDVIFHTSDRPSGIFVLHKSVLEAKAPYFKGVFSSDWGRKPISLTPEGPPVYKLDLKLDPETGFGLPCFREPTTDPNAEASDGHPSPVSPTDASPYLDKNNVKPSAAFLWSDPTHHGHKIANKHTKQARRMIAACRVHTFSPFFHAYSESIPPVNTSVYKLVRHGSSRKLALDFVRDIWRCLIIVIYGKQIHFENREASSAKVAFLANVYTYAEVLCATEDVLQSIRGALMSLRGIWEHASQQPGELFHVAYHFRLPHLYLDAAKHLVAKSYPQPLHVLRRGKSKYYDEDKLALLMEGRLQYDYDTHAIKDWVLERLANWNLSGDHFKVRKRVLEIFRRELLSTLTRLGSKVSFCGVTYETGLDALRQLYVLRGNRSAAVKDLLNGSGPFWRKHEQKFERNDFQNQVQEFLAHIFDSQFSKSMLFCGCRKFKCRQEDYTPLHRDERICHCPVWQSESHVAALNIRALFRGREVRPWPLGRDDIGAGKGNIARSYYRETAIEDNTFDAWLTNAFQSSYDLLEFADCGCLSGWHDSDKDCCGSSANGDSAKATVMTIVPASQSFLSSIGLGAQFARLFEAQNVRRDRARDEAAVRKQYLMMKAMGIN</sequence>
<evidence type="ECO:0000259" key="2">
    <source>
        <dbReference type="PROSITE" id="PS50097"/>
    </source>
</evidence>
<proteinExistence type="predicted"/>
<organism evidence="3 4">
    <name type="scientific">Cyphellophora attinorum</name>
    <dbReference type="NCBI Taxonomy" id="1664694"/>
    <lineage>
        <taxon>Eukaryota</taxon>
        <taxon>Fungi</taxon>
        <taxon>Dikarya</taxon>
        <taxon>Ascomycota</taxon>
        <taxon>Pezizomycotina</taxon>
        <taxon>Eurotiomycetes</taxon>
        <taxon>Chaetothyriomycetidae</taxon>
        <taxon>Chaetothyriales</taxon>
        <taxon>Cyphellophoraceae</taxon>
        <taxon>Cyphellophora</taxon>
    </lineage>
</organism>
<dbReference type="VEuPathDB" id="FungiDB:AB675_2543"/>
<accession>A0A0N0NRQ6</accession>
<feature type="domain" description="BTB" evidence="2">
    <location>
        <begin position="18"/>
        <end position="53"/>
    </location>
</feature>
<dbReference type="PROSITE" id="PS50097">
    <property type="entry name" value="BTB"/>
    <property type="match status" value="1"/>
</dbReference>
<dbReference type="InterPro" id="IPR000210">
    <property type="entry name" value="BTB/POZ_dom"/>
</dbReference>
<dbReference type="EMBL" id="LFJN01000002">
    <property type="protein sequence ID" value="KPI45368.1"/>
    <property type="molecule type" value="Genomic_DNA"/>
</dbReference>
<dbReference type="AlphaFoldDB" id="A0A0N0NRQ6"/>
<reference evidence="3 4" key="1">
    <citation type="submission" date="2015-06" db="EMBL/GenBank/DDBJ databases">
        <title>Draft genome of the ant-associated black yeast Phialophora attae CBS 131958.</title>
        <authorList>
            <person name="Moreno L.F."/>
            <person name="Stielow B.J."/>
            <person name="de Hoog S."/>
            <person name="Vicente V.A."/>
            <person name="Weiss V.A."/>
            <person name="de Vries M."/>
            <person name="Cruz L.M."/>
            <person name="Souza E.M."/>
        </authorList>
    </citation>
    <scope>NUCLEOTIDE SEQUENCE [LARGE SCALE GENOMIC DNA]</scope>
    <source>
        <strain evidence="3 4">CBS 131958</strain>
    </source>
</reference>
<evidence type="ECO:0000256" key="1">
    <source>
        <dbReference type="SAM" id="MobiDB-lite"/>
    </source>
</evidence>
<evidence type="ECO:0000313" key="4">
    <source>
        <dbReference type="Proteomes" id="UP000038010"/>
    </source>
</evidence>
<name>A0A0N0NRQ6_9EURO</name>
<dbReference type="Proteomes" id="UP000038010">
    <property type="component" value="Unassembled WGS sequence"/>
</dbReference>
<protein>
    <recommendedName>
        <fullName evidence="2">BTB domain-containing protein</fullName>
    </recommendedName>
</protein>
<dbReference type="GeneID" id="28734402"/>